<dbReference type="NCBIfam" id="TIGR03505">
    <property type="entry name" value="FimV_core"/>
    <property type="match status" value="1"/>
</dbReference>
<feature type="compositionally biased region" description="Low complexity" evidence="1">
    <location>
        <begin position="163"/>
        <end position="183"/>
    </location>
</feature>
<evidence type="ECO:0000256" key="1">
    <source>
        <dbReference type="SAM" id="MobiDB-lite"/>
    </source>
</evidence>
<dbReference type="InterPro" id="IPR011990">
    <property type="entry name" value="TPR-like_helical_dom_sf"/>
</dbReference>
<keyword evidence="4" id="KW-1185">Reference proteome</keyword>
<feature type="compositionally biased region" description="Low complexity" evidence="1">
    <location>
        <begin position="429"/>
        <end position="438"/>
    </location>
</feature>
<evidence type="ECO:0000259" key="2">
    <source>
        <dbReference type="Pfam" id="PF25800"/>
    </source>
</evidence>
<dbReference type="InterPro" id="IPR038440">
    <property type="entry name" value="FimV_C_sf"/>
</dbReference>
<dbReference type="CDD" id="cd00118">
    <property type="entry name" value="LysM"/>
    <property type="match status" value="1"/>
</dbReference>
<protein>
    <submittedName>
        <fullName evidence="3">Peptigoglycan-binding protein LysM</fullName>
    </submittedName>
</protein>
<dbReference type="InterPro" id="IPR020012">
    <property type="entry name" value="LysM_FimV"/>
</dbReference>
<dbReference type="Gene3D" id="1.20.58.2200">
    <property type="match status" value="1"/>
</dbReference>
<reference evidence="3 4" key="1">
    <citation type="submission" date="2017-04" db="EMBL/GenBank/DDBJ databases">
        <title>Draft genome sequence of Zooshikella ganghwensis VG4 isolated from Red Sea sediments.</title>
        <authorList>
            <person name="Rehman Z."/>
            <person name="Alam I."/>
            <person name="Kamau A."/>
            <person name="Bajic V."/>
            <person name="Leiknes T."/>
        </authorList>
    </citation>
    <scope>NUCLEOTIDE SEQUENCE [LARGE SCALE GENOMIC DNA]</scope>
    <source>
        <strain evidence="3 4">VG4</strain>
    </source>
</reference>
<dbReference type="Gene3D" id="1.25.40.10">
    <property type="entry name" value="Tetratricopeptide repeat domain"/>
    <property type="match status" value="1"/>
</dbReference>
<feature type="region of interest" description="Disordered" evidence="1">
    <location>
        <begin position="393"/>
        <end position="441"/>
    </location>
</feature>
<feature type="region of interest" description="Disordered" evidence="1">
    <location>
        <begin position="889"/>
        <end position="944"/>
    </location>
</feature>
<proteinExistence type="predicted"/>
<dbReference type="EMBL" id="NDXW01000001">
    <property type="protein sequence ID" value="RDH44423.1"/>
    <property type="molecule type" value="Genomic_DNA"/>
</dbReference>
<sequence>MSMNSLAAQQSKTLPNNKGLRIMVRKLVVAVAAAGLLSSGVANALGLGEITLNSALNQPLDAEIELIQVRDLGSSEILPNLATNEDFNRAGVERIFFLSNLKFQTVVKKNGRSYIKVTSRKPVSEPYLNFLVEVHWPSGRLLREYTVLLDPPTFSQQPVTTVQAPVSSAPAQQPRAQQPTAEPVSQPATTGGLDGDQYTIRANDTLWEIAAQVRPSRDITVHQTMVALQVLNPDAFINDNINLLKRGKVLRVPNSEQIKQVSHNEAVSLVAEQTRAWKAGDLQAPQLDATRRASAAPEPEAGDSDGRLKIVSAPTPSPSQEEGGGDTGQTGPSAQQVETLQNELSVTQENLDKARRENEEITSRLTELEDQIGTLQRLLSLKDEQLAALQAKLSEQESAGVQQPAVPEPEPVREPAVTTEPEPQPETEPVPTETVDTPQPKPEVSLIDRILQEPMYLVGAGGTVVLVVLGLLFLSRRNARKEEELYQESLDAEADTMLIDEEEELEQKKISEAALEEDEKPSAPVKPETSDPLGEADIYIAYGRFSHAEDLLRNAINDEPSRTDLRVKLLEVYAEMQNADAFKREFSELEELSDQGAINKANALKGKFPSDAFGVAAADAGIDYLAGDQDLASLEAELASDTLTMDDLDEELSLDDLGLEEPEKKVEAPEEESVLTSDLDEELDLSLDDLEKEVDELSGELSLDALDEAAEASLEIHPQEREAGYTEMEGLDFDLDKELAEVDAEAQGLDFDLDSIEPAATESLDDALSLDLESTELVTGEVESLDDEFALDEELKLEPEQPLAETEEVEMDFSLDDLELEGTDEVAFDEAFDLAVSDEALVDEAPLTAEETVTEPELTSEEKDFMLGAELDDDLASLDAATESLAAELSGAVGEEEPVTQEMVEPEPQVKPAPVAEVKPEPAAVEPEPVSEAPKAAPPAAESADDMALLAGADETATKLDLARAYIDMGDHEGARDILDEVMQEGNDSQKQEAQTLINSMG</sequence>
<dbReference type="NCBIfam" id="TIGR03504">
    <property type="entry name" value="FimV_Cterm"/>
    <property type="match status" value="1"/>
</dbReference>
<feature type="region of interest" description="Disordered" evidence="1">
    <location>
        <begin position="160"/>
        <end position="197"/>
    </location>
</feature>
<dbReference type="Proteomes" id="UP000257039">
    <property type="component" value="Unassembled WGS sequence"/>
</dbReference>
<feature type="region of interest" description="Disordered" evidence="1">
    <location>
        <begin position="655"/>
        <end position="678"/>
    </location>
</feature>
<organism evidence="3 4">
    <name type="scientific">Zooshikella ganghwensis</name>
    <dbReference type="NCBI Taxonomy" id="202772"/>
    <lineage>
        <taxon>Bacteria</taxon>
        <taxon>Pseudomonadati</taxon>
        <taxon>Pseudomonadota</taxon>
        <taxon>Gammaproteobacteria</taxon>
        <taxon>Oceanospirillales</taxon>
        <taxon>Zooshikellaceae</taxon>
        <taxon>Zooshikella</taxon>
    </lineage>
</organism>
<dbReference type="InterPro" id="IPR020011">
    <property type="entry name" value="FimV_C"/>
</dbReference>
<comment type="caution">
    <text evidence="3">The sequence shown here is derived from an EMBL/GenBank/DDBJ whole genome shotgun (WGS) entry which is preliminary data.</text>
</comment>
<evidence type="ECO:0000313" key="3">
    <source>
        <dbReference type="EMBL" id="RDH44423.1"/>
    </source>
</evidence>
<dbReference type="InterPro" id="IPR036779">
    <property type="entry name" value="LysM_dom_sf"/>
</dbReference>
<dbReference type="Gene3D" id="3.10.350.10">
    <property type="entry name" value="LysM domain"/>
    <property type="match status" value="1"/>
</dbReference>
<feature type="region of interest" description="Disordered" evidence="1">
    <location>
        <begin position="281"/>
        <end position="337"/>
    </location>
</feature>
<feature type="compositionally biased region" description="Low complexity" evidence="1">
    <location>
        <begin position="906"/>
        <end position="942"/>
    </location>
</feature>
<name>A0A4P9VM56_9GAMM</name>
<dbReference type="Pfam" id="PF25800">
    <property type="entry name" value="FimV_N"/>
    <property type="match status" value="1"/>
</dbReference>
<dbReference type="InterPro" id="IPR018392">
    <property type="entry name" value="LysM"/>
</dbReference>
<evidence type="ECO:0000313" key="4">
    <source>
        <dbReference type="Proteomes" id="UP000257039"/>
    </source>
</evidence>
<feature type="compositionally biased region" description="Acidic residues" evidence="1">
    <location>
        <begin position="669"/>
        <end position="678"/>
    </location>
</feature>
<gene>
    <name evidence="3" type="ORF">B9G39_13795</name>
</gene>
<dbReference type="InterPro" id="IPR057840">
    <property type="entry name" value="FimV_N"/>
</dbReference>
<accession>A0A4P9VM56</accession>
<feature type="domain" description="FimV N-terminal" evidence="2">
    <location>
        <begin position="45"/>
        <end position="152"/>
    </location>
</feature>
<dbReference type="AlphaFoldDB" id="A0A4P9VM56"/>